<dbReference type="Proteomes" id="UP000092661">
    <property type="component" value="Chromosome"/>
</dbReference>
<reference evidence="2" key="1">
    <citation type="submission" date="2016-10" db="EMBL/GenBank/DDBJ databases">
        <authorList>
            <person name="See-Too W.S."/>
        </authorList>
    </citation>
    <scope>NUCLEOTIDE SEQUENCE</scope>
    <source>
        <strain evidence="2">DSM 14505</strain>
    </source>
</reference>
<dbReference type="EMBL" id="CP016534">
    <property type="protein sequence ID" value="ANU10060.1"/>
    <property type="molecule type" value="Genomic_DNA"/>
</dbReference>
<evidence type="ECO:0000313" key="2">
    <source>
        <dbReference type="EMBL" id="ANU10060.1"/>
    </source>
</evidence>
<organism evidence="2 3">
    <name type="scientific">Planococcus antarcticus DSM 14505</name>
    <dbReference type="NCBI Taxonomy" id="1185653"/>
    <lineage>
        <taxon>Bacteria</taxon>
        <taxon>Bacillati</taxon>
        <taxon>Bacillota</taxon>
        <taxon>Bacilli</taxon>
        <taxon>Bacillales</taxon>
        <taxon>Caryophanaceae</taxon>
        <taxon>Planococcus</taxon>
    </lineage>
</organism>
<feature type="compositionally biased region" description="Basic and acidic residues" evidence="1">
    <location>
        <begin position="9"/>
        <end position="27"/>
    </location>
</feature>
<gene>
    <name evidence="2" type="ORF">BBH88_06975</name>
</gene>
<evidence type="ECO:0000256" key="1">
    <source>
        <dbReference type="SAM" id="MobiDB-lite"/>
    </source>
</evidence>
<accession>A0ABN4RDD1</accession>
<keyword evidence="3" id="KW-1185">Reference proteome</keyword>
<protein>
    <submittedName>
        <fullName evidence="2">Uncharacterized protein</fullName>
    </submittedName>
</protein>
<sequence length="64" mass="7230">MTRGVGRWSLDKEKRKRPHSSDRHKADQQCGAPCHTGGLTYDPRSWPLESGQRKAETAAQLRQA</sequence>
<proteinExistence type="predicted"/>
<name>A0ABN4RDD1_9BACL</name>
<feature type="region of interest" description="Disordered" evidence="1">
    <location>
        <begin position="1"/>
        <end position="64"/>
    </location>
</feature>
<evidence type="ECO:0000313" key="3">
    <source>
        <dbReference type="Proteomes" id="UP000092661"/>
    </source>
</evidence>